<evidence type="ECO:0000256" key="8">
    <source>
        <dbReference type="ARBA" id="ARBA00060041"/>
    </source>
</evidence>
<comment type="pathway">
    <text evidence="10">Cell wall biogenesis; peptidoglycan biosynthesis.</text>
</comment>
<protein>
    <recommendedName>
        <fullName evidence="10">Probable lipid II flippase MurJ</fullName>
    </recommendedName>
</protein>
<comment type="similarity">
    <text evidence="9 10 11">Belongs to the MurJ/MviN family.</text>
</comment>
<name>A0A9E2NXW4_9SPIR</name>
<dbReference type="PRINTS" id="PR01806">
    <property type="entry name" value="VIRFACTRMVIN"/>
</dbReference>
<keyword evidence="10 11" id="KW-0961">Cell wall biogenesis/degradation</keyword>
<comment type="caution">
    <text evidence="12">The sequence shown here is derived from an EMBL/GenBank/DDBJ whole genome shotgun (WGS) entry which is preliminary data.</text>
</comment>
<sequence>MGKNKKSSLLAAGAQLSFLTLLSRILGLIRESTKAAFLGTSALADAFGIAFMIPNLFRRLFAENSISVAFIPTFKAYLESADTPERRQETQDFVNATCTLITFLTASVVVLGIIVTPLIIPFFYSENDATVLSETVLLTRIMFPYLFVISVAAFFQGILNGLKIFAPSGFTPVLFNIIVIGATYLLSPFTANPARAMSIGVLIGGIVQALFQLPFVLKNHWRVSFTSLKTAFTNPGTKKVIALVGPTIIGMAAYQLNDLVSTILAGNAGTGVVSSLQYSLRLQELILGIFAVSIGTIILPDMSSLAKRQEWDSFSTLLIQSVRIIALITIPITFFSFITGENIITLVYKSNSFDDESVMLTLEAFRYHIIGLFFIAVNRIISPAFYAQGNTKSPVVAGIIGFAVNILLALVLVTPMAGGGIALALTLASLANTVFLFVFLAKTKTVSVAVVVKDMILYSLKLVVYSIIASLPLILFHNQIFSLIQSNNRFIREGGTLTVAALIFAFIGVALLLLTKDPVVKVVMDKIKRK</sequence>
<dbReference type="PANTHER" id="PTHR47019:SF1">
    <property type="entry name" value="LIPID II FLIPPASE MURJ"/>
    <property type="match status" value="1"/>
</dbReference>
<dbReference type="GO" id="GO:0015648">
    <property type="term" value="F:lipid-linked peptidoglycan transporter activity"/>
    <property type="evidence" value="ECO:0007669"/>
    <property type="project" value="UniProtKB-UniRule"/>
</dbReference>
<feature type="transmembrane region" description="Helical" evidence="10">
    <location>
        <begin position="496"/>
        <end position="514"/>
    </location>
</feature>
<keyword evidence="5 10" id="KW-0573">Peptidoglycan synthesis</keyword>
<dbReference type="PIRSF" id="PIRSF002869">
    <property type="entry name" value="MviN"/>
    <property type="match status" value="1"/>
</dbReference>
<evidence type="ECO:0000256" key="1">
    <source>
        <dbReference type="ARBA" id="ARBA00004651"/>
    </source>
</evidence>
<dbReference type="GO" id="GO:0071555">
    <property type="term" value="P:cell wall organization"/>
    <property type="evidence" value="ECO:0007669"/>
    <property type="project" value="UniProtKB-UniRule"/>
</dbReference>
<feature type="transmembrane region" description="Helical" evidence="10">
    <location>
        <begin position="197"/>
        <end position="217"/>
    </location>
</feature>
<dbReference type="InterPro" id="IPR051050">
    <property type="entry name" value="Lipid_II_flippase_MurJ/MviN"/>
</dbReference>
<evidence type="ECO:0000256" key="7">
    <source>
        <dbReference type="ARBA" id="ARBA00023136"/>
    </source>
</evidence>
<dbReference type="GO" id="GO:0034204">
    <property type="term" value="P:lipid translocation"/>
    <property type="evidence" value="ECO:0007669"/>
    <property type="project" value="TreeGrafter"/>
</dbReference>
<evidence type="ECO:0000256" key="10">
    <source>
        <dbReference type="HAMAP-Rule" id="MF_02078"/>
    </source>
</evidence>
<proteinExistence type="inferred from homology"/>
<dbReference type="GO" id="GO:0008360">
    <property type="term" value="P:regulation of cell shape"/>
    <property type="evidence" value="ECO:0007669"/>
    <property type="project" value="UniProtKB-UniRule"/>
</dbReference>
<feature type="transmembrane region" description="Helical" evidence="10">
    <location>
        <begin position="238"/>
        <end position="256"/>
    </location>
</feature>
<gene>
    <name evidence="10 12" type="primary">murJ</name>
    <name evidence="12" type="ORF">IAA16_00675</name>
</gene>
<dbReference type="HAMAP" id="MF_02078">
    <property type="entry name" value="MurJ_MviN"/>
    <property type="match status" value="1"/>
</dbReference>
<keyword evidence="6 10" id="KW-1133">Transmembrane helix</keyword>
<dbReference type="AlphaFoldDB" id="A0A9E2NXW4"/>
<reference evidence="12" key="1">
    <citation type="journal article" date="2021" name="PeerJ">
        <title>Extensive microbial diversity within the chicken gut microbiome revealed by metagenomics and culture.</title>
        <authorList>
            <person name="Gilroy R."/>
            <person name="Ravi A."/>
            <person name="Getino M."/>
            <person name="Pursley I."/>
            <person name="Horton D.L."/>
            <person name="Alikhan N.F."/>
            <person name="Baker D."/>
            <person name="Gharbi K."/>
            <person name="Hall N."/>
            <person name="Watson M."/>
            <person name="Adriaenssens E.M."/>
            <person name="Foster-Nyarko E."/>
            <person name="Jarju S."/>
            <person name="Secka A."/>
            <person name="Antonio M."/>
            <person name="Oren A."/>
            <person name="Chaudhuri R.R."/>
            <person name="La Ragione R."/>
            <person name="Hildebrand F."/>
            <person name="Pallen M.J."/>
        </authorList>
    </citation>
    <scope>NUCLEOTIDE SEQUENCE</scope>
    <source>
        <strain evidence="12">Gambia15-2214</strain>
    </source>
</reference>
<feature type="transmembrane region" description="Helical" evidence="10">
    <location>
        <begin position="173"/>
        <end position="191"/>
    </location>
</feature>
<dbReference type="EMBL" id="JAHLFV010000013">
    <property type="protein sequence ID" value="MBU3849061.1"/>
    <property type="molecule type" value="Genomic_DNA"/>
</dbReference>
<feature type="transmembrane region" description="Helical" evidence="10">
    <location>
        <begin position="462"/>
        <end position="484"/>
    </location>
</feature>
<evidence type="ECO:0000313" key="13">
    <source>
        <dbReference type="Proteomes" id="UP000823914"/>
    </source>
</evidence>
<keyword evidence="3 10" id="KW-0812">Transmembrane</keyword>
<dbReference type="NCBIfam" id="TIGR01695">
    <property type="entry name" value="murJ_mviN"/>
    <property type="match status" value="1"/>
</dbReference>
<evidence type="ECO:0000256" key="3">
    <source>
        <dbReference type="ARBA" id="ARBA00022692"/>
    </source>
</evidence>
<dbReference type="GO" id="GO:0009252">
    <property type="term" value="P:peptidoglycan biosynthetic process"/>
    <property type="evidence" value="ECO:0007669"/>
    <property type="project" value="UniProtKB-UniRule"/>
</dbReference>
<evidence type="ECO:0000256" key="9">
    <source>
        <dbReference type="ARBA" id="ARBA00061532"/>
    </source>
</evidence>
<keyword evidence="7 10" id="KW-0472">Membrane</keyword>
<dbReference type="PANTHER" id="PTHR47019">
    <property type="entry name" value="LIPID II FLIPPASE MURJ"/>
    <property type="match status" value="1"/>
</dbReference>
<dbReference type="CDD" id="cd13123">
    <property type="entry name" value="MATE_MurJ_like"/>
    <property type="match status" value="1"/>
</dbReference>
<feature type="transmembrane region" description="Helical" evidence="10">
    <location>
        <begin position="143"/>
        <end position="166"/>
    </location>
</feature>
<dbReference type="InterPro" id="IPR004268">
    <property type="entry name" value="MurJ"/>
</dbReference>
<evidence type="ECO:0000256" key="2">
    <source>
        <dbReference type="ARBA" id="ARBA00022475"/>
    </source>
</evidence>
<evidence type="ECO:0000256" key="6">
    <source>
        <dbReference type="ARBA" id="ARBA00022989"/>
    </source>
</evidence>
<feature type="transmembrane region" description="Helical" evidence="10">
    <location>
        <begin position="285"/>
        <end position="303"/>
    </location>
</feature>
<reference evidence="12" key="2">
    <citation type="submission" date="2021-04" db="EMBL/GenBank/DDBJ databases">
        <authorList>
            <person name="Gilroy R."/>
        </authorList>
    </citation>
    <scope>NUCLEOTIDE SEQUENCE</scope>
    <source>
        <strain evidence="12">Gambia15-2214</strain>
    </source>
</reference>
<evidence type="ECO:0000256" key="4">
    <source>
        <dbReference type="ARBA" id="ARBA00022960"/>
    </source>
</evidence>
<feature type="transmembrane region" description="Helical" evidence="10">
    <location>
        <begin position="393"/>
        <end position="413"/>
    </location>
</feature>
<evidence type="ECO:0000256" key="11">
    <source>
        <dbReference type="PIRNR" id="PIRNR002869"/>
    </source>
</evidence>
<organism evidence="12 13">
    <name type="scientific">Candidatus Treponema excrementipullorum</name>
    <dbReference type="NCBI Taxonomy" id="2838768"/>
    <lineage>
        <taxon>Bacteria</taxon>
        <taxon>Pseudomonadati</taxon>
        <taxon>Spirochaetota</taxon>
        <taxon>Spirochaetia</taxon>
        <taxon>Spirochaetales</taxon>
        <taxon>Treponemataceae</taxon>
        <taxon>Treponema</taxon>
    </lineage>
</organism>
<comment type="subcellular location">
    <subcellularLocation>
        <location evidence="1 10">Cell membrane</location>
        <topology evidence="1 10">Multi-pass membrane protein</topology>
    </subcellularLocation>
</comment>
<keyword evidence="4 10" id="KW-0133">Cell shape</keyword>
<keyword evidence="2 10" id="KW-1003">Cell membrane</keyword>
<feature type="transmembrane region" description="Helical" evidence="10">
    <location>
        <begin position="419"/>
        <end position="441"/>
    </location>
</feature>
<feature type="transmembrane region" description="Helical" evidence="10">
    <location>
        <begin position="364"/>
        <end position="381"/>
    </location>
</feature>
<dbReference type="GO" id="GO:0005886">
    <property type="term" value="C:plasma membrane"/>
    <property type="evidence" value="ECO:0007669"/>
    <property type="project" value="UniProtKB-SubCell"/>
</dbReference>
<comment type="function">
    <text evidence="8 10 11">Involved in peptidoglycan biosynthesis. Transports lipid-linked peptidoglycan precursors from the inner to the outer leaflet of the cytoplasmic membrane.</text>
</comment>
<feature type="transmembrane region" description="Helical" evidence="10">
    <location>
        <begin position="93"/>
        <end position="123"/>
    </location>
</feature>
<keyword evidence="10 11" id="KW-0813">Transport</keyword>
<dbReference type="Proteomes" id="UP000823914">
    <property type="component" value="Unassembled WGS sequence"/>
</dbReference>
<feature type="transmembrane region" description="Helical" evidence="10">
    <location>
        <begin position="37"/>
        <end position="57"/>
    </location>
</feature>
<dbReference type="Pfam" id="PF03023">
    <property type="entry name" value="MurJ"/>
    <property type="match status" value="1"/>
</dbReference>
<feature type="transmembrane region" description="Helical" evidence="10">
    <location>
        <begin position="324"/>
        <end position="344"/>
    </location>
</feature>
<accession>A0A9E2NXW4</accession>
<evidence type="ECO:0000313" key="12">
    <source>
        <dbReference type="EMBL" id="MBU3849061.1"/>
    </source>
</evidence>
<evidence type="ECO:0000256" key="5">
    <source>
        <dbReference type="ARBA" id="ARBA00022984"/>
    </source>
</evidence>